<organism evidence="1 2">
    <name type="scientific">Pontibacter ruber</name>
    <dbReference type="NCBI Taxonomy" id="1343895"/>
    <lineage>
        <taxon>Bacteria</taxon>
        <taxon>Pseudomonadati</taxon>
        <taxon>Bacteroidota</taxon>
        <taxon>Cytophagia</taxon>
        <taxon>Cytophagales</taxon>
        <taxon>Hymenobacteraceae</taxon>
        <taxon>Pontibacter</taxon>
    </lineage>
</organism>
<dbReference type="EMBL" id="JBHUIM010000003">
    <property type="protein sequence ID" value="MFD2248311.1"/>
    <property type="molecule type" value="Genomic_DNA"/>
</dbReference>
<evidence type="ECO:0000313" key="2">
    <source>
        <dbReference type="Proteomes" id="UP001597374"/>
    </source>
</evidence>
<accession>A0ABW5D1N0</accession>
<dbReference type="RefSeq" id="WP_250431762.1">
    <property type="nucleotide sequence ID" value="NZ_JALPRR010000004.1"/>
</dbReference>
<comment type="caution">
    <text evidence="1">The sequence shown here is derived from an EMBL/GenBank/DDBJ whole genome shotgun (WGS) entry which is preliminary data.</text>
</comment>
<reference evidence="2" key="1">
    <citation type="journal article" date="2019" name="Int. J. Syst. Evol. Microbiol.">
        <title>The Global Catalogue of Microorganisms (GCM) 10K type strain sequencing project: providing services to taxonomists for standard genome sequencing and annotation.</title>
        <authorList>
            <consortium name="The Broad Institute Genomics Platform"/>
            <consortium name="The Broad Institute Genome Sequencing Center for Infectious Disease"/>
            <person name="Wu L."/>
            <person name="Ma J."/>
        </authorList>
    </citation>
    <scope>NUCLEOTIDE SEQUENCE [LARGE SCALE GENOMIC DNA]</scope>
    <source>
        <strain evidence="2">CGMCC 4.1782</strain>
    </source>
</reference>
<dbReference type="Proteomes" id="UP001597374">
    <property type="component" value="Unassembled WGS sequence"/>
</dbReference>
<name>A0ABW5D1N0_9BACT</name>
<evidence type="ECO:0000313" key="1">
    <source>
        <dbReference type="EMBL" id="MFD2248311.1"/>
    </source>
</evidence>
<proteinExistence type="predicted"/>
<keyword evidence="2" id="KW-1185">Reference proteome</keyword>
<gene>
    <name evidence="1" type="ORF">ACFSKP_18735</name>
</gene>
<sequence length="103" mass="12094">MTLQNLIVEAELGLNLDNAYEKTRLNDVINEISEEEHAAGRPLLSALVRVKGIKNQGDSFFRLCERLGYGEWKNLKRDPEFLERQREACREFWQEDNNFSSYL</sequence>
<protein>
    <submittedName>
        <fullName evidence="1">Uncharacterized protein</fullName>
    </submittedName>
</protein>